<dbReference type="Pfam" id="PF04909">
    <property type="entry name" value="Amidohydro_2"/>
    <property type="match status" value="1"/>
</dbReference>
<feature type="domain" description="Amidohydrolase-related" evidence="2">
    <location>
        <begin position="125"/>
        <end position="403"/>
    </location>
</feature>
<accession>A0A848LM84</accession>
<dbReference type="InterPro" id="IPR006680">
    <property type="entry name" value="Amidohydro-rel"/>
</dbReference>
<name>A0A848LM84_9BACT</name>
<dbReference type="InterPro" id="IPR032466">
    <property type="entry name" value="Metal_Hydrolase"/>
</dbReference>
<gene>
    <name evidence="3" type="ORF">HG543_29085</name>
</gene>
<dbReference type="Proteomes" id="UP000518300">
    <property type="component" value="Unassembled WGS sequence"/>
</dbReference>
<dbReference type="PANTHER" id="PTHR21240">
    <property type="entry name" value="2-AMINO-3-CARBOXYLMUCONATE-6-SEMIALDEHYDE DECARBOXYLASE"/>
    <property type="match status" value="1"/>
</dbReference>
<keyword evidence="4" id="KW-1185">Reference proteome</keyword>
<evidence type="ECO:0000313" key="4">
    <source>
        <dbReference type="Proteomes" id="UP000518300"/>
    </source>
</evidence>
<reference evidence="3 4" key="1">
    <citation type="submission" date="2020-04" db="EMBL/GenBank/DDBJ databases">
        <title>Draft genome of Pyxidicoccus fallax type strain.</title>
        <authorList>
            <person name="Whitworth D.E."/>
        </authorList>
    </citation>
    <scope>NUCLEOTIDE SEQUENCE [LARGE SCALE GENOMIC DNA]</scope>
    <source>
        <strain evidence="3 4">DSM 14698</strain>
    </source>
</reference>
<dbReference type="SUPFAM" id="SSF51556">
    <property type="entry name" value="Metallo-dependent hydrolases"/>
    <property type="match status" value="1"/>
</dbReference>
<dbReference type="InterPro" id="IPR032465">
    <property type="entry name" value="ACMSD"/>
</dbReference>
<dbReference type="GO" id="GO:0005737">
    <property type="term" value="C:cytoplasm"/>
    <property type="evidence" value="ECO:0007669"/>
    <property type="project" value="TreeGrafter"/>
</dbReference>
<dbReference type="PANTHER" id="PTHR21240:SF28">
    <property type="entry name" value="ISO-OROTATE DECARBOXYLASE (EUROFUNG)"/>
    <property type="match status" value="1"/>
</dbReference>
<dbReference type="EMBL" id="JABBJJ010000159">
    <property type="protein sequence ID" value="NMO18888.1"/>
    <property type="molecule type" value="Genomic_DNA"/>
</dbReference>
<dbReference type="RefSeq" id="WP_169348150.1">
    <property type="nucleotide sequence ID" value="NZ_JABBJJ010000159.1"/>
</dbReference>
<dbReference type="Gene3D" id="3.20.20.140">
    <property type="entry name" value="Metal-dependent hydrolases"/>
    <property type="match status" value="1"/>
</dbReference>
<keyword evidence="1" id="KW-0456">Lyase</keyword>
<keyword evidence="3" id="KW-0378">Hydrolase</keyword>
<organism evidence="3 4">
    <name type="scientific">Pyxidicoccus fallax</name>
    <dbReference type="NCBI Taxonomy" id="394095"/>
    <lineage>
        <taxon>Bacteria</taxon>
        <taxon>Pseudomonadati</taxon>
        <taxon>Myxococcota</taxon>
        <taxon>Myxococcia</taxon>
        <taxon>Myxococcales</taxon>
        <taxon>Cystobacterineae</taxon>
        <taxon>Myxococcaceae</taxon>
        <taxon>Pyxidicoccus</taxon>
    </lineage>
</organism>
<proteinExistence type="predicted"/>
<dbReference type="AlphaFoldDB" id="A0A848LM84"/>
<dbReference type="GO" id="GO:0016787">
    <property type="term" value="F:hydrolase activity"/>
    <property type="evidence" value="ECO:0007669"/>
    <property type="project" value="UniProtKB-KW"/>
</dbReference>
<sequence length="406" mass="45628">MAKRPRILDVDAHVVEPAHVWTRSLPRGYRERMRLRAPESRPRTWGEEVEWRARLVLACEREGLDVDEVEEAIARAEPGLQFLEVDGEPLLPEVARRVWQPLAAGAFTRYLPLIRSGFDGASFVEAMRGMGVERAFFYPTVFLLLLGVDSMEPAFAVALMRAYNDWLRGFCAADPGFLHGVGALCRHDPAAMVREVERIAGWGWKGVMVHSQKVKGRLLSDPAYEPFWTRCEELGIAVGLHGGAHIRLPDAGTGYVHTQFGIHAAANPMQLTFALLTLLEGGVLERHPRLRVGLLEGGCGWLPFWLWRLDDAHAKDGWTVPEHVRLKPSEYFARQCFITCEPSEPGIEQVIDRVGEDCVMYASDFPHLDHPPHIQEDASLLVERLGSRVAGKILWDNGCRFYGVRG</sequence>
<comment type="caution">
    <text evidence="3">The sequence shown here is derived from an EMBL/GenBank/DDBJ whole genome shotgun (WGS) entry which is preliminary data.</text>
</comment>
<dbReference type="GO" id="GO:0019748">
    <property type="term" value="P:secondary metabolic process"/>
    <property type="evidence" value="ECO:0007669"/>
    <property type="project" value="TreeGrafter"/>
</dbReference>
<dbReference type="GO" id="GO:0016831">
    <property type="term" value="F:carboxy-lyase activity"/>
    <property type="evidence" value="ECO:0007669"/>
    <property type="project" value="InterPro"/>
</dbReference>
<evidence type="ECO:0000256" key="1">
    <source>
        <dbReference type="ARBA" id="ARBA00023239"/>
    </source>
</evidence>
<evidence type="ECO:0000259" key="2">
    <source>
        <dbReference type="Pfam" id="PF04909"/>
    </source>
</evidence>
<evidence type="ECO:0000313" key="3">
    <source>
        <dbReference type="EMBL" id="NMO18888.1"/>
    </source>
</evidence>
<protein>
    <submittedName>
        <fullName evidence="3">Amidohydrolase</fullName>
    </submittedName>
</protein>